<evidence type="ECO:0000313" key="2">
    <source>
        <dbReference type="Proteomes" id="UP000182938"/>
    </source>
</evidence>
<evidence type="ECO:0000313" key="1">
    <source>
        <dbReference type="EMBL" id="APH01194.1"/>
    </source>
</evidence>
<dbReference type="Proteomes" id="UP000182938">
    <property type="component" value="Chromosome"/>
</dbReference>
<proteinExistence type="predicted"/>
<dbReference type="EMBL" id="CP013290">
    <property type="protein sequence ID" value="APH01194.1"/>
    <property type="molecule type" value="Genomic_DNA"/>
</dbReference>
<gene>
    <name evidence="1" type="ORF">ASJ30_06250</name>
</gene>
<protein>
    <submittedName>
        <fullName evidence="1">Uncharacterized protein</fullName>
    </submittedName>
</protein>
<sequence length="115" mass="12688">MTLGGMTDGLRSGLGTGELAALAQRVLDEWRRGPATRAEQLEVCDCCGDWVGFERPEDREMADQWREAMAERARVQALRVGGDGPGWPGGEILPDDVVTGWPGSRTPDWYWVTLL</sequence>
<accession>A0A1L3MG44</accession>
<dbReference type="KEGG" id="jte:ASJ30_06250"/>
<dbReference type="AlphaFoldDB" id="A0A1L3MG44"/>
<name>A0A1L3MG44_9MICO</name>
<keyword evidence="2" id="KW-1185">Reference proteome</keyword>
<organism evidence="1 2">
    <name type="scientific">Janibacter indicus</name>
    <dbReference type="NCBI Taxonomy" id="857417"/>
    <lineage>
        <taxon>Bacteria</taxon>
        <taxon>Bacillati</taxon>
        <taxon>Actinomycetota</taxon>
        <taxon>Actinomycetes</taxon>
        <taxon>Micrococcales</taxon>
        <taxon>Intrasporangiaceae</taxon>
        <taxon>Janibacter</taxon>
    </lineage>
</organism>
<reference evidence="1 2" key="1">
    <citation type="submission" date="2015-11" db="EMBL/GenBank/DDBJ databases">
        <authorList>
            <person name="Zhang Y."/>
            <person name="Guo Z."/>
        </authorList>
    </citation>
    <scope>NUCLEOTIDE SEQUENCE [LARGE SCALE GENOMIC DNA]</scope>
    <source>
        <strain evidence="1 2">YFY001</strain>
    </source>
</reference>